<feature type="region of interest" description="Disordered" evidence="1">
    <location>
        <begin position="1"/>
        <end position="55"/>
    </location>
</feature>
<proteinExistence type="predicted"/>
<comment type="caution">
    <text evidence="2">The sequence shown here is derived from an EMBL/GenBank/DDBJ whole genome shotgun (WGS) entry which is preliminary data.</text>
</comment>
<reference evidence="2" key="1">
    <citation type="journal article" date="2024" name="Gigascience">
        <title>Chromosome-level genome of the poultry shaft louse Menopon gallinae provides insight into the host-switching and adaptive evolution of parasitic lice.</title>
        <authorList>
            <person name="Xu Y."/>
            <person name="Ma L."/>
            <person name="Liu S."/>
            <person name="Liang Y."/>
            <person name="Liu Q."/>
            <person name="He Z."/>
            <person name="Tian L."/>
            <person name="Duan Y."/>
            <person name="Cai W."/>
            <person name="Li H."/>
            <person name="Song F."/>
        </authorList>
    </citation>
    <scope>NUCLEOTIDE SEQUENCE</scope>
    <source>
        <strain evidence="2">Cailab_2023a</strain>
    </source>
</reference>
<dbReference type="EMBL" id="JARGDH010000005">
    <property type="protein sequence ID" value="KAL0266553.1"/>
    <property type="molecule type" value="Genomic_DNA"/>
</dbReference>
<feature type="compositionally biased region" description="Polar residues" evidence="1">
    <location>
        <begin position="17"/>
        <end position="49"/>
    </location>
</feature>
<dbReference type="AlphaFoldDB" id="A0AAW2HAH2"/>
<protein>
    <submittedName>
        <fullName evidence="2">Uncharacterized protein</fullName>
    </submittedName>
</protein>
<evidence type="ECO:0000313" key="2">
    <source>
        <dbReference type="EMBL" id="KAL0266553.1"/>
    </source>
</evidence>
<evidence type="ECO:0000256" key="1">
    <source>
        <dbReference type="SAM" id="MobiDB-lite"/>
    </source>
</evidence>
<gene>
    <name evidence="2" type="ORF">PYX00_009063</name>
</gene>
<sequence length="76" mass="8285">MIRTRGTSRTNGRHATETSSRARTVLSSPTGPSARSSTPPTNTADSMLSSRKWESPPISREIGALSFRINLVTFNH</sequence>
<accession>A0AAW2HAH2</accession>
<feature type="compositionally biased region" description="Polar residues" evidence="1">
    <location>
        <begin position="1"/>
        <end position="10"/>
    </location>
</feature>
<organism evidence="2">
    <name type="scientific">Menopon gallinae</name>
    <name type="common">poultry shaft louse</name>
    <dbReference type="NCBI Taxonomy" id="328185"/>
    <lineage>
        <taxon>Eukaryota</taxon>
        <taxon>Metazoa</taxon>
        <taxon>Ecdysozoa</taxon>
        <taxon>Arthropoda</taxon>
        <taxon>Hexapoda</taxon>
        <taxon>Insecta</taxon>
        <taxon>Pterygota</taxon>
        <taxon>Neoptera</taxon>
        <taxon>Paraneoptera</taxon>
        <taxon>Psocodea</taxon>
        <taxon>Troctomorpha</taxon>
        <taxon>Phthiraptera</taxon>
        <taxon>Amblycera</taxon>
        <taxon>Menoponidae</taxon>
        <taxon>Menopon</taxon>
    </lineage>
</organism>
<name>A0AAW2HAH2_9NEOP</name>